<dbReference type="AlphaFoldDB" id="A0A6L2LD74"/>
<gene>
    <name evidence="1" type="ORF">Tci_031699</name>
</gene>
<proteinExistence type="predicted"/>
<name>A0A6L2LD74_TANCI</name>
<organism evidence="1">
    <name type="scientific">Tanacetum cinerariifolium</name>
    <name type="common">Dalmatian daisy</name>
    <name type="synonym">Chrysanthemum cinerariifolium</name>
    <dbReference type="NCBI Taxonomy" id="118510"/>
    <lineage>
        <taxon>Eukaryota</taxon>
        <taxon>Viridiplantae</taxon>
        <taxon>Streptophyta</taxon>
        <taxon>Embryophyta</taxon>
        <taxon>Tracheophyta</taxon>
        <taxon>Spermatophyta</taxon>
        <taxon>Magnoliopsida</taxon>
        <taxon>eudicotyledons</taxon>
        <taxon>Gunneridae</taxon>
        <taxon>Pentapetalae</taxon>
        <taxon>asterids</taxon>
        <taxon>campanulids</taxon>
        <taxon>Asterales</taxon>
        <taxon>Asteraceae</taxon>
        <taxon>Asteroideae</taxon>
        <taxon>Anthemideae</taxon>
        <taxon>Anthemidinae</taxon>
        <taxon>Tanacetum</taxon>
    </lineage>
</organism>
<comment type="caution">
    <text evidence="1">The sequence shown here is derived from an EMBL/GenBank/DDBJ whole genome shotgun (WGS) entry which is preliminary data.</text>
</comment>
<reference evidence="1" key="1">
    <citation type="journal article" date="2019" name="Sci. Rep.">
        <title>Draft genome of Tanacetum cinerariifolium, the natural source of mosquito coil.</title>
        <authorList>
            <person name="Yamashiro T."/>
            <person name="Shiraishi A."/>
            <person name="Satake H."/>
            <person name="Nakayama K."/>
        </authorList>
    </citation>
    <scope>NUCLEOTIDE SEQUENCE</scope>
</reference>
<dbReference type="EMBL" id="BKCJ010004219">
    <property type="protein sequence ID" value="GEU59721.1"/>
    <property type="molecule type" value="Genomic_DNA"/>
</dbReference>
<protein>
    <submittedName>
        <fullName evidence="1">Uncharacterized protein</fullName>
    </submittedName>
</protein>
<evidence type="ECO:0000313" key="1">
    <source>
        <dbReference type="EMBL" id="GEU59721.1"/>
    </source>
</evidence>
<sequence>MFMVNLSSTDPVYDEAGPSYDSDILSEYVKDNAVPGVQSNVYSVPNDAYMMIYNDMYEPHAQSVPKILRNTVVHNSLTTELATYKEQVELYERRARSFILSFIFLLVVSAISKAKLALHG</sequence>
<accession>A0A6L2LD74</accession>